<organism evidence="4 5">
    <name type="scientific">Desulfosporosinus fructosivorans</name>
    <dbReference type="NCBI Taxonomy" id="2018669"/>
    <lineage>
        <taxon>Bacteria</taxon>
        <taxon>Bacillati</taxon>
        <taxon>Bacillota</taxon>
        <taxon>Clostridia</taxon>
        <taxon>Eubacteriales</taxon>
        <taxon>Desulfitobacteriaceae</taxon>
        <taxon>Desulfosporosinus</taxon>
    </lineage>
</organism>
<sequence>MTNMVKSFKELTPELQSLAGGKGSMLSIMYREGYPVPEGFVILPLAFQMEKLDNIAWAEIQVMFSEIRRKNKGALFAVRSSGLSEDSAQASFAGEFETVLNVKADKDIQEAIYTVFRSRKSQRVKAYSSVKGIEQNHQIAVVIQLMVQSEISGVLFTADPITGSYTNMIGNYVHGLGEQLVSGEANAYEFKLIRPKGKYDGPDVFQKYASKLYQYAAKLEKELGSPQDIEWAVADGKLYLLQARPITTLTGGDLDTYEMNYSFMGDELWINTNVAEAIPDVYSPFTWSIGRQLDESLNFIPGYYIFSGNICGRPYMNISRRVSMITSMLGKYSKGALKLITDMYGELPDGMSMPLRPFSRLEVLKVMLPVVVSASKSTLEASRNLVQSLKQSPERCSKMRADIKKAKTKQELLSLWKEELQPYFLKAWSRAGASALKMTNITTSDKKLTELVGTEDSNTLLSNLRGGSELASLGPVIGISKVIKGDMSKEEYLRKYGHRGAHEYEMSLPDPMEDTNWLEQQIQESIGSNMDVEGLLKKQHTQYEAAKMRFKERYPNKVKWLEKQLEKASEGARLREEGRSEFVRIFRVVRAFALKAGELTGLGDDIFFLYIDEVEDLLSGRASNVMHIPARKVNFEKYKAMPPFPSIIRGRFNPIEWSKDPNRRMDYYDASMPIVSATNSETLKGYAGAAGRIEGIVRILLNSEEGDKLLPGEILVATTTNIGWTPIFPKASAIITDIGAPLSHAAIVARELGIPAVIGCGNATTRLKTGDRVIVDGGHGVVHILEHPTQSESSTTTNPSNSSRQSQ</sequence>
<gene>
    <name evidence="4" type="ORF">E4K67_24900</name>
</gene>
<feature type="domain" description="Pyruvate phosphate dikinase AMP/ATP-binding" evidence="3">
    <location>
        <begin position="206"/>
        <end position="250"/>
    </location>
</feature>
<dbReference type="Gene3D" id="3.30.470.20">
    <property type="entry name" value="ATP-grasp fold, B domain"/>
    <property type="match status" value="2"/>
</dbReference>
<evidence type="ECO:0000313" key="5">
    <source>
        <dbReference type="Proteomes" id="UP000298460"/>
    </source>
</evidence>
<evidence type="ECO:0000313" key="4">
    <source>
        <dbReference type="EMBL" id="TGE35558.1"/>
    </source>
</evidence>
<dbReference type="OrthoDB" id="9765468at2"/>
<dbReference type="InterPro" id="IPR002192">
    <property type="entry name" value="PPDK_AMP/ATP-bd"/>
</dbReference>
<dbReference type="Gene3D" id="3.30.1490.20">
    <property type="entry name" value="ATP-grasp fold, A domain"/>
    <property type="match status" value="2"/>
</dbReference>
<dbReference type="Gene3D" id="3.50.30.10">
    <property type="entry name" value="Phosphohistidine domain"/>
    <property type="match status" value="1"/>
</dbReference>
<dbReference type="PANTHER" id="PTHR43615:SF1">
    <property type="entry name" value="PPDK_N DOMAIN-CONTAINING PROTEIN"/>
    <property type="match status" value="1"/>
</dbReference>
<reference evidence="4 5" key="1">
    <citation type="submission" date="2019-03" db="EMBL/GenBank/DDBJ databases">
        <title>Draft Genome Sequence of Desulfosporosinus fructosivorans Strain 63.6F, Isolated from Marine Sediment in the Baltic Sea.</title>
        <authorList>
            <person name="Hausmann B."/>
            <person name="Vandieken V."/>
            <person name="Pjevac P."/>
            <person name="Schreck K."/>
            <person name="Herbold C.W."/>
            <person name="Loy A."/>
        </authorList>
    </citation>
    <scope>NUCLEOTIDE SEQUENCE [LARGE SCALE GENOMIC DNA]</scope>
    <source>
        <strain evidence="4 5">63.6F</strain>
    </source>
</reference>
<protein>
    <submittedName>
        <fullName evidence="4">Phosphoenolpyruvate synthase</fullName>
    </submittedName>
</protein>
<feature type="compositionally biased region" description="Low complexity" evidence="1">
    <location>
        <begin position="788"/>
        <end position="807"/>
    </location>
</feature>
<dbReference type="Pfam" id="PF00391">
    <property type="entry name" value="PEP-utilizers"/>
    <property type="match status" value="1"/>
</dbReference>
<dbReference type="InterPro" id="IPR008279">
    <property type="entry name" value="PEP-util_enz_mobile_dom"/>
</dbReference>
<dbReference type="SUPFAM" id="SSF56059">
    <property type="entry name" value="Glutathione synthetase ATP-binding domain-like"/>
    <property type="match status" value="1"/>
</dbReference>
<dbReference type="InterPro" id="IPR051549">
    <property type="entry name" value="PEP_Utilizing_Enz"/>
</dbReference>
<dbReference type="PANTHER" id="PTHR43615">
    <property type="entry name" value="PHOSPHOENOLPYRUVATE SYNTHASE-RELATED"/>
    <property type="match status" value="1"/>
</dbReference>
<keyword evidence="4" id="KW-0670">Pyruvate</keyword>
<proteinExistence type="predicted"/>
<dbReference type="InterPro" id="IPR036637">
    <property type="entry name" value="Phosphohistidine_dom_sf"/>
</dbReference>
<accession>A0A4Z0QYG8</accession>
<dbReference type="EMBL" id="SPQQ01000013">
    <property type="protein sequence ID" value="TGE35558.1"/>
    <property type="molecule type" value="Genomic_DNA"/>
</dbReference>
<dbReference type="GO" id="GO:0005524">
    <property type="term" value="F:ATP binding"/>
    <property type="evidence" value="ECO:0007669"/>
    <property type="project" value="InterPro"/>
</dbReference>
<dbReference type="GO" id="GO:0016301">
    <property type="term" value="F:kinase activity"/>
    <property type="evidence" value="ECO:0007669"/>
    <property type="project" value="InterPro"/>
</dbReference>
<dbReference type="AlphaFoldDB" id="A0A4Z0QYG8"/>
<dbReference type="Proteomes" id="UP000298460">
    <property type="component" value="Unassembled WGS sequence"/>
</dbReference>
<comment type="caution">
    <text evidence="4">The sequence shown here is derived from an EMBL/GenBank/DDBJ whole genome shotgun (WGS) entry which is preliminary data.</text>
</comment>
<evidence type="ECO:0000259" key="3">
    <source>
        <dbReference type="Pfam" id="PF01326"/>
    </source>
</evidence>
<dbReference type="Pfam" id="PF01326">
    <property type="entry name" value="PPDK_N"/>
    <property type="match status" value="2"/>
</dbReference>
<evidence type="ECO:0000259" key="2">
    <source>
        <dbReference type="Pfam" id="PF00391"/>
    </source>
</evidence>
<feature type="region of interest" description="Disordered" evidence="1">
    <location>
        <begin position="786"/>
        <end position="807"/>
    </location>
</feature>
<keyword evidence="5" id="KW-1185">Reference proteome</keyword>
<dbReference type="SUPFAM" id="SSF52009">
    <property type="entry name" value="Phosphohistidine domain"/>
    <property type="match status" value="1"/>
</dbReference>
<feature type="domain" description="PEP-utilising enzyme mobile" evidence="2">
    <location>
        <begin position="711"/>
        <end position="780"/>
    </location>
</feature>
<evidence type="ECO:0000256" key="1">
    <source>
        <dbReference type="SAM" id="MobiDB-lite"/>
    </source>
</evidence>
<dbReference type="InterPro" id="IPR013815">
    <property type="entry name" value="ATP_grasp_subdomain_1"/>
</dbReference>
<name>A0A4Z0QYG8_9FIRM</name>
<feature type="domain" description="Pyruvate phosphate dikinase AMP/ATP-binding" evidence="3">
    <location>
        <begin position="57"/>
        <end position="197"/>
    </location>
</feature>